<sequence length="73" mass="8738">MEAIIHEVRSPYHRSGKGRGICTMNDSSMKENEIHRVRYAETRFLEQHMKREGTFLRRFNNKIIQYIKISGKL</sequence>
<evidence type="ECO:0000313" key="1">
    <source>
        <dbReference type="EMBL" id="CDW37793.1"/>
    </source>
</evidence>
<reference evidence="1" key="1">
    <citation type="submission" date="2014-05" db="EMBL/GenBank/DDBJ databases">
        <authorList>
            <person name="Chronopoulou M."/>
        </authorList>
    </citation>
    <scope>NUCLEOTIDE SEQUENCE</scope>
    <source>
        <tissue evidence="1">Whole organism</tissue>
    </source>
</reference>
<name>A0A0K2UHU4_LEPSM</name>
<accession>A0A0K2UHU4</accession>
<dbReference type="EMBL" id="HACA01020432">
    <property type="protein sequence ID" value="CDW37793.1"/>
    <property type="molecule type" value="Transcribed_RNA"/>
</dbReference>
<dbReference type="AlphaFoldDB" id="A0A0K2UHU4"/>
<proteinExistence type="predicted"/>
<organism evidence="1">
    <name type="scientific">Lepeophtheirus salmonis</name>
    <name type="common">Salmon louse</name>
    <name type="synonym">Caligus salmonis</name>
    <dbReference type="NCBI Taxonomy" id="72036"/>
    <lineage>
        <taxon>Eukaryota</taxon>
        <taxon>Metazoa</taxon>
        <taxon>Ecdysozoa</taxon>
        <taxon>Arthropoda</taxon>
        <taxon>Crustacea</taxon>
        <taxon>Multicrustacea</taxon>
        <taxon>Hexanauplia</taxon>
        <taxon>Copepoda</taxon>
        <taxon>Siphonostomatoida</taxon>
        <taxon>Caligidae</taxon>
        <taxon>Lepeophtheirus</taxon>
    </lineage>
</organism>
<protein>
    <submittedName>
        <fullName evidence="1">Uncharacterized protein</fullName>
    </submittedName>
</protein>